<evidence type="ECO:0000313" key="1">
    <source>
        <dbReference type="EMBL" id="KAL2718353.1"/>
    </source>
</evidence>
<keyword evidence="2" id="KW-1185">Reference proteome</keyword>
<dbReference type="Proteomes" id="UP001607302">
    <property type="component" value="Unassembled WGS sequence"/>
</dbReference>
<protein>
    <submittedName>
        <fullName evidence="1">Uncharacterized protein</fullName>
    </submittedName>
</protein>
<evidence type="ECO:0000313" key="2">
    <source>
        <dbReference type="Proteomes" id="UP001607302"/>
    </source>
</evidence>
<dbReference type="AlphaFoldDB" id="A0ABD2ACK8"/>
<proteinExistence type="predicted"/>
<organism evidence="1 2">
    <name type="scientific">Vespula squamosa</name>
    <name type="common">Southern yellow jacket</name>
    <name type="synonym">Wasp</name>
    <dbReference type="NCBI Taxonomy" id="30214"/>
    <lineage>
        <taxon>Eukaryota</taxon>
        <taxon>Metazoa</taxon>
        <taxon>Ecdysozoa</taxon>
        <taxon>Arthropoda</taxon>
        <taxon>Hexapoda</taxon>
        <taxon>Insecta</taxon>
        <taxon>Pterygota</taxon>
        <taxon>Neoptera</taxon>
        <taxon>Endopterygota</taxon>
        <taxon>Hymenoptera</taxon>
        <taxon>Apocrita</taxon>
        <taxon>Aculeata</taxon>
        <taxon>Vespoidea</taxon>
        <taxon>Vespidae</taxon>
        <taxon>Vespinae</taxon>
        <taxon>Vespula</taxon>
    </lineage>
</organism>
<comment type="caution">
    <text evidence="1">The sequence shown here is derived from an EMBL/GenBank/DDBJ whole genome shotgun (WGS) entry which is preliminary data.</text>
</comment>
<gene>
    <name evidence="1" type="ORF">V1478_012229</name>
</gene>
<sequence length="94" mass="10924">MRFMEVITKSERKLELCTGSPWLRETTIKSDLWTTLSISGAIRIVHWRSLATRDDNKVGPLDDFVDFWRSFALTFDECTSQLPRDAFHGSNNEE</sequence>
<accession>A0ABD2ACK8</accession>
<reference evidence="1 2" key="1">
    <citation type="journal article" date="2024" name="Ann. Entomol. Soc. Am.">
        <title>Genomic analyses of the southern and eastern yellowjacket wasps (Hymenoptera: Vespidae) reveal evolutionary signatures of social life.</title>
        <authorList>
            <person name="Catto M.A."/>
            <person name="Caine P.B."/>
            <person name="Orr S.E."/>
            <person name="Hunt B.G."/>
            <person name="Goodisman M.A.D."/>
        </authorList>
    </citation>
    <scope>NUCLEOTIDE SEQUENCE [LARGE SCALE GENOMIC DNA]</scope>
    <source>
        <strain evidence="1">233</strain>
        <tissue evidence="1">Head and thorax</tissue>
    </source>
</reference>
<dbReference type="EMBL" id="JAUDFV010000152">
    <property type="protein sequence ID" value="KAL2718353.1"/>
    <property type="molecule type" value="Genomic_DNA"/>
</dbReference>
<name>A0ABD2ACK8_VESSQ</name>